<evidence type="ECO:0000256" key="1">
    <source>
        <dbReference type="SAM" id="MobiDB-lite"/>
    </source>
</evidence>
<feature type="region of interest" description="Disordered" evidence="1">
    <location>
        <begin position="527"/>
        <end position="548"/>
    </location>
</feature>
<dbReference type="SUPFAM" id="SSF117074">
    <property type="entry name" value="Hypothetical protein PA1324"/>
    <property type="match status" value="1"/>
</dbReference>
<keyword evidence="7" id="KW-1185">Reference proteome</keyword>
<evidence type="ECO:0000259" key="3">
    <source>
        <dbReference type="Pfam" id="PF00149"/>
    </source>
</evidence>
<gene>
    <name evidence="6" type="ORF">C884_00109</name>
</gene>
<dbReference type="InterPro" id="IPR032288">
    <property type="entry name" value="Metallophos_C"/>
</dbReference>
<dbReference type="STRING" id="71999.KPaMU14_05780"/>
<keyword evidence="2" id="KW-0732">Signal</keyword>
<reference evidence="6 7" key="1">
    <citation type="journal article" date="2014" name="Genome Announc.">
        <title>Draft Genome Sequence of Kocuria palustris PEL.</title>
        <authorList>
            <person name="Sharma G."/>
            <person name="Khatri I."/>
            <person name="Subramanian S."/>
        </authorList>
    </citation>
    <scope>NUCLEOTIDE SEQUENCE [LARGE SCALE GENOMIC DNA]</scope>
    <source>
        <strain evidence="6 7">PEL</strain>
    </source>
</reference>
<evidence type="ECO:0008006" key="8">
    <source>
        <dbReference type="Google" id="ProtNLM"/>
    </source>
</evidence>
<feature type="domain" description="Calcineurin-like phosphoesterase N-terminal" evidence="5">
    <location>
        <begin position="95"/>
        <end position="154"/>
    </location>
</feature>
<evidence type="ECO:0000259" key="4">
    <source>
        <dbReference type="Pfam" id="PF16370"/>
    </source>
</evidence>
<proteinExistence type="predicted"/>
<feature type="compositionally biased region" description="Polar residues" evidence="1">
    <location>
        <begin position="1"/>
        <end position="11"/>
    </location>
</feature>
<dbReference type="RefSeq" id="WP_006213257.1">
    <property type="nucleotide sequence ID" value="NZ_ANHZ02000001.1"/>
</dbReference>
<sequence>MSQHLSHPSTARSRDPRPRRALSAAVLTAGLSLTLLAPAPALAQEPSRSSTSADDWNGKAFRGQVDVTAGPDADQDVLDGAVFDDRNRNSQQDPGERGIAGVEVSNGRKIVTTDRQGRYEISVRDGETVFLTQPAGYQVPVDEDNVAQFFYTHMPAGSPELRYGGIDPTGPLPDAVDFPLTRTTDTLSRDQRCLIGGDIQTYTQEEVDYALRGAFADLTQRTDFTGCGALFIGDIVGDDLDLYDQTRELTSLLNGPARFLPGNHDLDLDADYDHRFDTYRSQFGPDYYSYDAGDVHVISLNTVQHSQGAPYNGTYNGGIDDEQLAWLRQDIANTPEDKLIELATHIPLLNWHDQGSDRHQVDQVQAIHDIIGDRPAVAFGGHSHTLEVMREGDSMEGWKSLYGVDELPFDHITAGAISGDWYTGRVTEDGYPTALQRDGAVPGVFTLEAHGNRYEDSFIGTGRAASEQMSLGLNTPAYRDWYDANRRNVGKAPSFETPLEVSADELGESWLTTNVWAGGTGTEVSVSIDSRPAQQAQRTQRLEGESKRVGAEFSDPAAAQEQLVHGGSVAEASGHLWRLDLPEDLAPGEHTATVTQTDRYGVSTTERIMFTVTS</sequence>
<feature type="domain" description="Calcineurin-like phosphoesterase" evidence="3">
    <location>
        <begin position="213"/>
        <end position="385"/>
    </location>
</feature>
<feature type="region of interest" description="Disordered" evidence="1">
    <location>
        <begin position="1"/>
        <end position="22"/>
    </location>
</feature>
<accession>M2YHD2</accession>
<evidence type="ECO:0000256" key="2">
    <source>
        <dbReference type="SAM" id="SignalP"/>
    </source>
</evidence>
<feature type="signal peptide" evidence="2">
    <location>
        <begin position="1"/>
        <end position="43"/>
    </location>
</feature>
<dbReference type="EMBL" id="ANHZ02000001">
    <property type="protein sequence ID" value="EME37914.1"/>
    <property type="molecule type" value="Genomic_DNA"/>
</dbReference>
<dbReference type="Pfam" id="PF16371">
    <property type="entry name" value="MetallophosN"/>
    <property type="match status" value="1"/>
</dbReference>
<dbReference type="Pfam" id="PF00149">
    <property type="entry name" value="Metallophos"/>
    <property type="match status" value="1"/>
</dbReference>
<dbReference type="Gene3D" id="2.60.40.10">
    <property type="entry name" value="Immunoglobulins"/>
    <property type="match status" value="2"/>
</dbReference>
<dbReference type="InterPro" id="IPR029052">
    <property type="entry name" value="Metallo-depent_PP-like"/>
</dbReference>
<dbReference type="InterPro" id="IPR013783">
    <property type="entry name" value="Ig-like_fold"/>
</dbReference>
<dbReference type="SUPFAM" id="SSF56300">
    <property type="entry name" value="Metallo-dependent phosphatases"/>
    <property type="match status" value="1"/>
</dbReference>
<dbReference type="PANTHER" id="PTHR43143:SF6">
    <property type="entry name" value="BLL3016 PROTEIN"/>
    <property type="match status" value="1"/>
</dbReference>
<dbReference type="GO" id="GO:0005975">
    <property type="term" value="P:carbohydrate metabolic process"/>
    <property type="evidence" value="ECO:0007669"/>
    <property type="project" value="UniProtKB-ARBA"/>
</dbReference>
<protein>
    <recommendedName>
        <fullName evidence="8">Phosphoesterase</fullName>
    </recommendedName>
</protein>
<dbReference type="InterPro" id="IPR032285">
    <property type="entry name" value="Metallophos_N"/>
</dbReference>
<organism evidence="6 7">
    <name type="scientific">Kocuria palustris PEL</name>
    <dbReference type="NCBI Taxonomy" id="1236550"/>
    <lineage>
        <taxon>Bacteria</taxon>
        <taxon>Bacillati</taxon>
        <taxon>Actinomycetota</taxon>
        <taxon>Actinomycetes</taxon>
        <taxon>Micrococcales</taxon>
        <taxon>Micrococcaceae</taxon>
        <taxon>Kocuria</taxon>
    </lineage>
</organism>
<evidence type="ECO:0000313" key="6">
    <source>
        <dbReference type="EMBL" id="EME37914.1"/>
    </source>
</evidence>
<evidence type="ECO:0000259" key="5">
    <source>
        <dbReference type="Pfam" id="PF16371"/>
    </source>
</evidence>
<feature type="region of interest" description="Disordered" evidence="1">
    <location>
        <begin position="38"/>
        <end position="58"/>
    </location>
</feature>
<evidence type="ECO:0000313" key="7">
    <source>
        <dbReference type="Proteomes" id="UP000009877"/>
    </source>
</evidence>
<feature type="domain" description="Calcineurin-like phosphoesterase C-terminal" evidence="4">
    <location>
        <begin position="414"/>
        <end position="601"/>
    </location>
</feature>
<dbReference type="InterPro" id="IPR051918">
    <property type="entry name" value="STPP_CPPED1"/>
</dbReference>
<name>M2YHD2_9MICC</name>
<dbReference type="Pfam" id="PF16370">
    <property type="entry name" value="MetallophosC"/>
    <property type="match status" value="1"/>
</dbReference>
<dbReference type="InterPro" id="IPR004843">
    <property type="entry name" value="Calcineurin-like_PHP"/>
</dbReference>
<dbReference type="Proteomes" id="UP000009877">
    <property type="component" value="Unassembled WGS sequence"/>
</dbReference>
<dbReference type="PANTHER" id="PTHR43143">
    <property type="entry name" value="METALLOPHOSPHOESTERASE, CALCINEURIN SUPERFAMILY"/>
    <property type="match status" value="1"/>
</dbReference>
<feature type="compositionally biased region" description="Polar residues" evidence="1">
    <location>
        <begin position="527"/>
        <end position="539"/>
    </location>
</feature>
<feature type="region of interest" description="Disordered" evidence="1">
    <location>
        <begin position="85"/>
        <end position="104"/>
    </location>
</feature>
<dbReference type="Gene3D" id="3.60.21.10">
    <property type="match status" value="1"/>
</dbReference>
<comment type="caution">
    <text evidence="6">The sequence shown here is derived from an EMBL/GenBank/DDBJ whole genome shotgun (WGS) entry which is preliminary data.</text>
</comment>
<dbReference type="GO" id="GO:0016787">
    <property type="term" value="F:hydrolase activity"/>
    <property type="evidence" value="ECO:0007669"/>
    <property type="project" value="InterPro"/>
</dbReference>
<feature type="chain" id="PRO_5004029867" description="Phosphoesterase" evidence="2">
    <location>
        <begin position="44"/>
        <end position="614"/>
    </location>
</feature>
<dbReference type="AlphaFoldDB" id="M2YHD2"/>